<gene>
    <name evidence="1" type="ORF">H9868_04435</name>
</gene>
<dbReference type="EMBL" id="DXGA01000096">
    <property type="protein sequence ID" value="HIW93771.1"/>
    <property type="molecule type" value="Genomic_DNA"/>
</dbReference>
<proteinExistence type="predicted"/>
<comment type="caution">
    <text evidence="1">The sequence shown here is derived from an EMBL/GenBank/DDBJ whole genome shotgun (WGS) entry which is preliminary data.</text>
</comment>
<reference evidence="1" key="1">
    <citation type="journal article" date="2021" name="PeerJ">
        <title>Extensive microbial diversity within the chicken gut microbiome revealed by metagenomics and culture.</title>
        <authorList>
            <person name="Gilroy R."/>
            <person name="Ravi A."/>
            <person name="Getino M."/>
            <person name="Pursley I."/>
            <person name="Horton D.L."/>
            <person name="Alikhan N.F."/>
            <person name="Baker D."/>
            <person name="Gharbi K."/>
            <person name="Hall N."/>
            <person name="Watson M."/>
            <person name="Adriaenssens E.M."/>
            <person name="Foster-Nyarko E."/>
            <person name="Jarju S."/>
            <person name="Secka A."/>
            <person name="Antonio M."/>
            <person name="Oren A."/>
            <person name="Chaudhuri R.R."/>
            <person name="La Ragione R."/>
            <person name="Hildebrand F."/>
            <person name="Pallen M.J."/>
        </authorList>
    </citation>
    <scope>NUCLEOTIDE SEQUENCE</scope>
    <source>
        <strain evidence="1">ChiGjej6B6-1540</strain>
    </source>
</reference>
<name>A0A9D1RSR0_9FIRM</name>
<evidence type="ECO:0000313" key="2">
    <source>
        <dbReference type="Proteomes" id="UP000824192"/>
    </source>
</evidence>
<reference evidence="1" key="2">
    <citation type="submission" date="2021-04" db="EMBL/GenBank/DDBJ databases">
        <authorList>
            <person name="Gilroy R."/>
        </authorList>
    </citation>
    <scope>NUCLEOTIDE SEQUENCE</scope>
    <source>
        <strain evidence="1">ChiGjej6B6-1540</strain>
    </source>
</reference>
<protein>
    <submittedName>
        <fullName evidence="1">Uncharacterized protein</fullName>
    </submittedName>
</protein>
<dbReference type="Proteomes" id="UP000824192">
    <property type="component" value="Unassembled WGS sequence"/>
</dbReference>
<accession>A0A9D1RSR0</accession>
<dbReference type="AlphaFoldDB" id="A0A9D1RSR0"/>
<organism evidence="1 2">
    <name type="scientific">Candidatus Flavonifractor merdipullorum</name>
    <dbReference type="NCBI Taxonomy" id="2838590"/>
    <lineage>
        <taxon>Bacteria</taxon>
        <taxon>Bacillati</taxon>
        <taxon>Bacillota</taxon>
        <taxon>Clostridia</taxon>
        <taxon>Eubacteriales</taxon>
        <taxon>Oscillospiraceae</taxon>
        <taxon>Flavonifractor</taxon>
    </lineage>
</organism>
<sequence>MYYENCSPDEAAFRQCPQYGTGYPPSQPSDLRQINRLRALEARLLQGLNEQSRAQYDAFRLEAQRYLYQCSRYYFLRGFQAGLLDYPNWDMEDG</sequence>
<evidence type="ECO:0000313" key="1">
    <source>
        <dbReference type="EMBL" id="HIW93771.1"/>
    </source>
</evidence>